<dbReference type="HOGENOM" id="CLU_2037888_0_0_1"/>
<gene>
    <name evidence="2" type="ORF">GLRG_04001</name>
</gene>
<accession>E3QD85</accession>
<feature type="region of interest" description="Disordered" evidence="1">
    <location>
        <begin position="53"/>
        <end position="87"/>
    </location>
</feature>
<dbReference type="OrthoDB" id="5415512at2759"/>
<reference evidence="3" key="1">
    <citation type="journal article" date="2012" name="Nat. Genet.">
        <title>Lifestyle transitions in plant pathogenic Colletotrichum fungi deciphered by genome and transcriptome analyses.</title>
        <authorList>
            <person name="O'Connell R.J."/>
            <person name="Thon M.R."/>
            <person name="Hacquard S."/>
            <person name="Amyotte S.G."/>
            <person name="Kleemann J."/>
            <person name="Torres M.F."/>
            <person name="Damm U."/>
            <person name="Buiate E.A."/>
            <person name="Epstein L."/>
            <person name="Alkan N."/>
            <person name="Altmueller J."/>
            <person name="Alvarado-Balderrama L."/>
            <person name="Bauser C.A."/>
            <person name="Becker C."/>
            <person name="Birren B.W."/>
            <person name="Chen Z."/>
            <person name="Choi J."/>
            <person name="Crouch J.A."/>
            <person name="Duvick J.P."/>
            <person name="Farman M.A."/>
            <person name="Gan P."/>
            <person name="Heiman D."/>
            <person name="Henrissat B."/>
            <person name="Howard R.J."/>
            <person name="Kabbage M."/>
            <person name="Koch C."/>
            <person name="Kracher B."/>
            <person name="Kubo Y."/>
            <person name="Law A.D."/>
            <person name="Lebrun M.-H."/>
            <person name="Lee Y.-H."/>
            <person name="Miyara I."/>
            <person name="Moore N."/>
            <person name="Neumann U."/>
            <person name="Nordstroem K."/>
            <person name="Panaccione D.G."/>
            <person name="Panstruga R."/>
            <person name="Place M."/>
            <person name="Proctor R.H."/>
            <person name="Prusky D."/>
            <person name="Rech G."/>
            <person name="Reinhardt R."/>
            <person name="Rollins J.A."/>
            <person name="Rounsley S."/>
            <person name="Schardl C.L."/>
            <person name="Schwartz D.C."/>
            <person name="Shenoy N."/>
            <person name="Shirasu K."/>
            <person name="Sikhakolli U.R."/>
            <person name="Stueber K."/>
            <person name="Sukno S.A."/>
            <person name="Sweigard J.A."/>
            <person name="Takano Y."/>
            <person name="Takahara H."/>
            <person name="Trail F."/>
            <person name="van der Does H.C."/>
            <person name="Voll L.M."/>
            <person name="Will I."/>
            <person name="Young S."/>
            <person name="Zeng Q."/>
            <person name="Zhang J."/>
            <person name="Zhou S."/>
            <person name="Dickman M.B."/>
            <person name="Schulze-Lefert P."/>
            <person name="Ver Loren van Themaat E."/>
            <person name="Ma L.-J."/>
            <person name="Vaillancourt L.J."/>
        </authorList>
    </citation>
    <scope>NUCLEOTIDE SEQUENCE [LARGE SCALE GENOMIC DNA]</scope>
    <source>
        <strain evidence="3">M1.001 / M2 / FGSC 10212</strain>
    </source>
</reference>
<protein>
    <submittedName>
        <fullName evidence="2">Uncharacterized protein</fullName>
    </submittedName>
</protein>
<dbReference type="RefSeq" id="XP_008092877.1">
    <property type="nucleotide sequence ID" value="XM_008094686.1"/>
</dbReference>
<proteinExistence type="predicted"/>
<evidence type="ECO:0000313" key="3">
    <source>
        <dbReference type="Proteomes" id="UP000008782"/>
    </source>
</evidence>
<dbReference type="GeneID" id="24409366"/>
<dbReference type="VEuPathDB" id="FungiDB:GLRG_04001"/>
<sequence>MTLIMTLDSTQRFLRKIKKPPRTIEAFIKAARILTFPVSVSPSPATYILQTDKSRPRFPRRFPGRSADQGPDIEHNFPNDIPLPSTGCAMEIPDDMSDSNVHNLLIPGYDDYVPWRKTGST</sequence>
<evidence type="ECO:0000256" key="1">
    <source>
        <dbReference type="SAM" id="MobiDB-lite"/>
    </source>
</evidence>
<keyword evidence="3" id="KW-1185">Reference proteome</keyword>
<dbReference type="AlphaFoldDB" id="E3QD85"/>
<name>E3QD85_COLGM</name>
<organism evidence="3">
    <name type="scientific">Colletotrichum graminicola (strain M1.001 / M2 / FGSC 10212)</name>
    <name type="common">Maize anthracnose fungus</name>
    <name type="synonym">Glomerella graminicola</name>
    <dbReference type="NCBI Taxonomy" id="645133"/>
    <lineage>
        <taxon>Eukaryota</taxon>
        <taxon>Fungi</taxon>
        <taxon>Dikarya</taxon>
        <taxon>Ascomycota</taxon>
        <taxon>Pezizomycotina</taxon>
        <taxon>Sordariomycetes</taxon>
        <taxon>Hypocreomycetidae</taxon>
        <taxon>Glomerellales</taxon>
        <taxon>Glomerellaceae</taxon>
        <taxon>Colletotrichum</taxon>
        <taxon>Colletotrichum graminicola species complex</taxon>
    </lineage>
</organism>
<dbReference type="STRING" id="645133.E3QD85"/>
<evidence type="ECO:0000313" key="2">
    <source>
        <dbReference type="EMBL" id="EFQ28857.1"/>
    </source>
</evidence>
<dbReference type="EMBL" id="GG697342">
    <property type="protein sequence ID" value="EFQ28857.1"/>
    <property type="molecule type" value="Genomic_DNA"/>
</dbReference>
<dbReference type="Proteomes" id="UP000008782">
    <property type="component" value="Unassembled WGS sequence"/>
</dbReference>